<protein>
    <submittedName>
        <fullName evidence="1">Uncharacterized protein</fullName>
    </submittedName>
</protein>
<dbReference type="EMBL" id="JAGRRH010000006">
    <property type="protein sequence ID" value="KAG7368600.1"/>
    <property type="molecule type" value="Genomic_DNA"/>
</dbReference>
<reference evidence="1" key="1">
    <citation type="journal article" date="2021" name="Sci. Rep.">
        <title>Diploid genomic architecture of Nitzschia inconspicua, an elite biomass production diatom.</title>
        <authorList>
            <person name="Oliver A."/>
            <person name="Podell S."/>
            <person name="Pinowska A."/>
            <person name="Traller J.C."/>
            <person name="Smith S.R."/>
            <person name="McClure R."/>
            <person name="Beliaev A."/>
            <person name="Bohutskyi P."/>
            <person name="Hill E.A."/>
            <person name="Rabines A."/>
            <person name="Zheng H."/>
            <person name="Allen L.Z."/>
            <person name="Kuo A."/>
            <person name="Grigoriev I.V."/>
            <person name="Allen A.E."/>
            <person name="Hazlebeck D."/>
            <person name="Allen E.E."/>
        </authorList>
    </citation>
    <scope>NUCLEOTIDE SEQUENCE</scope>
    <source>
        <strain evidence="1">Hildebrandi</strain>
    </source>
</reference>
<keyword evidence="2" id="KW-1185">Reference proteome</keyword>
<name>A0A9K3LU18_9STRA</name>
<dbReference type="Proteomes" id="UP000693970">
    <property type="component" value="Unassembled WGS sequence"/>
</dbReference>
<sequence>MREGTTPTVALVMDSNRFPHPYLITAANVSAHRVSSSPIVVQLRGEMGNHLSTIAHGIGLQLAAWQDYNLSTHLLLRHQTLVDNDGTVMENPKWLPTSRVLRQCFPAMREWDFSAGSRWGEFDQLWKRQRDLQDESLAGMDSEQVRLLKQIQSVNGRIMAGRKGLDDMKEPVTEQDISEGLAAFAALRRSGREDKGFSQTSSFLNSPFLYSDSMDNMILVKRFLKIFRDLFRIDPSCCASDRPDPDEAVFHYRNFAKEFELLSRRKDGVKRSTLPSFEEATPHQTVQVLFSHLKPGHKVAITSRFADDPVVFEYVHALEKQNFQVRVIDGGNNSERQDFEDFCFLLHARKIVGNFRSTFVFWAALLGKAERILLYTIKSPGLKVRFGPFIKTFFTGNFKWHFDDDGAEFQKHLQMILLPMEVIQD</sequence>
<evidence type="ECO:0000313" key="1">
    <source>
        <dbReference type="EMBL" id="KAG7368600.1"/>
    </source>
</evidence>
<accession>A0A9K3LU18</accession>
<reference evidence="1" key="2">
    <citation type="submission" date="2021-04" db="EMBL/GenBank/DDBJ databases">
        <authorList>
            <person name="Podell S."/>
        </authorList>
    </citation>
    <scope>NUCLEOTIDE SEQUENCE</scope>
    <source>
        <strain evidence="1">Hildebrandi</strain>
    </source>
</reference>
<evidence type="ECO:0000313" key="2">
    <source>
        <dbReference type="Proteomes" id="UP000693970"/>
    </source>
</evidence>
<comment type="caution">
    <text evidence="1">The sequence shown here is derived from an EMBL/GenBank/DDBJ whole genome shotgun (WGS) entry which is preliminary data.</text>
</comment>
<organism evidence="1 2">
    <name type="scientific">Nitzschia inconspicua</name>
    <dbReference type="NCBI Taxonomy" id="303405"/>
    <lineage>
        <taxon>Eukaryota</taxon>
        <taxon>Sar</taxon>
        <taxon>Stramenopiles</taxon>
        <taxon>Ochrophyta</taxon>
        <taxon>Bacillariophyta</taxon>
        <taxon>Bacillariophyceae</taxon>
        <taxon>Bacillariophycidae</taxon>
        <taxon>Bacillariales</taxon>
        <taxon>Bacillariaceae</taxon>
        <taxon>Nitzschia</taxon>
    </lineage>
</organism>
<gene>
    <name evidence="1" type="ORF">IV203_031343</name>
</gene>
<dbReference type="AlphaFoldDB" id="A0A9K3LU18"/>
<proteinExistence type="predicted"/>
<dbReference type="OrthoDB" id="48529at2759"/>